<accession>A0A9D4GPV9</accession>
<sequence>MTFDLALPCRLYALQSPSRNSWPANVSPAGLARRCLESTSAFQVARLQCRCSSHWNLSNKPAPSPWKAPKDLTEPTPLYCGKSYKSPVPDPTIGLTFPNCRVWILTLASYRLLCICCFYHYLNSLLHVGELGTERGPIHRYG</sequence>
<evidence type="ECO:0000313" key="2">
    <source>
        <dbReference type="Proteomes" id="UP000828390"/>
    </source>
</evidence>
<comment type="caution">
    <text evidence="1">The sequence shown here is derived from an EMBL/GenBank/DDBJ whole genome shotgun (WGS) entry which is preliminary data.</text>
</comment>
<dbReference type="Proteomes" id="UP000828390">
    <property type="component" value="Unassembled WGS sequence"/>
</dbReference>
<dbReference type="AlphaFoldDB" id="A0A9D4GPV9"/>
<dbReference type="EMBL" id="JAIWYP010000005">
    <property type="protein sequence ID" value="KAH3821169.1"/>
    <property type="molecule type" value="Genomic_DNA"/>
</dbReference>
<protein>
    <submittedName>
        <fullName evidence="1">Uncharacterized protein</fullName>
    </submittedName>
</protein>
<name>A0A9D4GPV9_DREPO</name>
<proteinExistence type="predicted"/>
<organism evidence="1 2">
    <name type="scientific">Dreissena polymorpha</name>
    <name type="common">Zebra mussel</name>
    <name type="synonym">Mytilus polymorpha</name>
    <dbReference type="NCBI Taxonomy" id="45954"/>
    <lineage>
        <taxon>Eukaryota</taxon>
        <taxon>Metazoa</taxon>
        <taxon>Spiralia</taxon>
        <taxon>Lophotrochozoa</taxon>
        <taxon>Mollusca</taxon>
        <taxon>Bivalvia</taxon>
        <taxon>Autobranchia</taxon>
        <taxon>Heteroconchia</taxon>
        <taxon>Euheterodonta</taxon>
        <taxon>Imparidentia</taxon>
        <taxon>Neoheterodontei</taxon>
        <taxon>Myida</taxon>
        <taxon>Dreissenoidea</taxon>
        <taxon>Dreissenidae</taxon>
        <taxon>Dreissena</taxon>
    </lineage>
</organism>
<evidence type="ECO:0000313" key="1">
    <source>
        <dbReference type="EMBL" id="KAH3821169.1"/>
    </source>
</evidence>
<reference evidence="1" key="1">
    <citation type="journal article" date="2019" name="bioRxiv">
        <title>The Genome of the Zebra Mussel, Dreissena polymorpha: A Resource for Invasive Species Research.</title>
        <authorList>
            <person name="McCartney M.A."/>
            <person name="Auch B."/>
            <person name="Kono T."/>
            <person name="Mallez S."/>
            <person name="Zhang Y."/>
            <person name="Obille A."/>
            <person name="Becker A."/>
            <person name="Abrahante J.E."/>
            <person name="Garbe J."/>
            <person name="Badalamenti J.P."/>
            <person name="Herman A."/>
            <person name="Mangelson H."/>
            <person name="Liachko I."/>
            <person name="Sullivan S."/>
            <person name="Sone E.D."/>
            <person name="Koren S."/>
            <person name="Silverstein K.A.T."/>
            <person name="Beckman K.B."/>
            <person name="Gohl D.M."/>
        </authorList>
    </citation>
    <scope>NUCLEOTIDE SEQUENCE</scope>
    <source>
        <strain evidence="1">Duluth1</strain>
        <tissue evidence="1">Whole animal</tissue>
    </source>
</reference>
<keyword evidence="2" id="KW-1185">Reference proteome</keyword>
<reference evidence="1" key="2">
    <citation type="submission" date="2020-11" db="EMBL/GenBank/DDBJ databases">
        <authorList>
            <person name="McCartney M.A."/>
            <person name="Auch B."/>
            <person name="Kono T."/>
            <person name="Mallez S."/>
            <person name="Becker A."/>
            <person name="Gohl D.M."/>
            <person name="Silverstein K.A.T."/>
            <person name="Koren S."/>
            <person name="Bechman K.B."/>
            <person name="Herman A."/>
            <person name="Abrahante J.E."/>
            <person name="Garbe J."/>
        </authorList>
    </citation>
    <scope>NUCLEOTIDE SEQUENCE</scope>
    <source>
        <strain evidence="1">Duluth1</strain>
        <tissue evidence="1">Whole animal</tissue>
    </source>
</reference>
<gene>
    <name evidence="1" type="ORF">DPMN_122929</name>
</gene>